<feature type="transmembrane region" description="Helical" evidence="6">
    <location>
        <begin position="218"/>
        <end position="242"/>
    </location>
</feature>
<protein>
    <recommendedName>
        <fullName evidence="9">CAAX protease</fullName>
    </recommendedName>
</protein>
<keyword evidence="8" id="KW-1185">Reference proteome</keyword>
<proteinExistence type="predicted"/>
<evidence type="ECO:0000313" key="8">
    <source>
        <dbReference type="Proteomes" id="UP000033514"/>
    </source>
</evidence>
<keyword evidence="4 6" id="KW-1133">Transmembrane helix</keyword>
<gene>
    <name evidence="7" type="ORF">VW35_19395</name>
</gene>
<evidence type="ECO:0000313" key="7">
    <source>
        <dbReference type="EMBL" id="KKB75916.1"/>
    </source>
</evidence>
<feature type="transmembrane region" description="Helical" evidence="6">
    <location>
        <begin position="115"/>
        <end position="135"/>
    </location>
</feature>
<dbReference type="STRING" id="361041.VW35_19395"/>
<feature type="transmembrane region" description="Helical" evidence="6">
    <location>
        <begin position="86"/>
        <end position="103"/>
    </location>
</feature>
<evidence type="ECO:0008006" key="9">
    <source>
        <dbReference type="Google" id="ProtNLM"/>
    </source>
</evidence>
<dbReference type="InterPro" id="IPR019108">
    <property type="entry name" value="Caa3_assmbl_CtaG-rel"/>
</dbReference>
<evidence type="ECO:0000256" key="2">
    <source>
        <dbReference type="ARBA" id="ARBA00022475"/>
    </source>
</evidence>
<keyword evidence="2" id="KW-1003">Cell membrane</keyword>
<keyword evidence="5 6" id="KW-0472">Membrane</keyword>
<evidence type="ECO:0000256" key="5">
    <source>
        <dbReference type="ARBA" id="ARBA00023136"/>
    </source>
</evidence>
<feature type="transmembrane region" description="Helical" evidence="6">
    <location>
        <begin position="58"/>
        <end position="80"/>
    </location>
</feature>
<dbReference type="EMBL" id="LAJG01000048">
    <property type="protein sequence ID" value="KKB75916.1"/>
    <property type="molecule type" value="Genomic_DNA"/>
</dbReference>
<evidence type="ECO:0000256" key="6">
    <source>
        <dbReference type="SAM" id="Phobius"/>
    </source>
</evidence>
<evidence type="ECO:0000256" key="3">
    <source>
        <dbReference type="ARBA" id="ARBA00022692"/>
    </source>
</evidence>
<dbReference type="Proteomes" id="UP000033514">
    <property type="component" value="Unassembled WGS sequence"/>
</dbReference>
<name>A0A0F5L0G2_9HYPH</name>
<feature type="transmembrane region" description="Helical" evidence="6">
    <location>
        <begin position="168"/>
        <end position="190"/>
    </location>
</feature>
<dbReference type="GO" id="GO:0005886">
    <property type="term" value="C:plasma membrane"/>
    <property type="evidence" value="ECO:0007669"/>
    <property type="project" value="UniProtKB-SubCell"/>
</dbReference>
<comment type="caution">
    <text evidence="7">The sequence shown here is derived from an EMBL/GenBank/DDBJ whole genome shotgun (WGS) entry which is preliminary data.</text>
</comment>
<feature type="transmembrane region" description="Helical" evidence="6">
    <location>
        <begin position="141"/>
        <end position="161"/>
    </location>
</feature>
<organism evidence="7 8">
    <name type="scientific">Devosia soli</name>
    <dbReference type="NCBI Taxonomy" id="361041"/>
    <lineage>
        <taxon>Bacteria</taxon>
        <taxon>Pseudomonadati</taxon>
        <taxon>Pseudomonadota</taxon>
        <taxon>Alphaproteobacteria</taxon>
        <taxon>Hyphomicrobiales</taxon>
        <taxon>Devosiaceae</taxon>
        <taxon>Devosia</taxon>
    </lineage>
</organism>
<dbReference type="PATRIC" id="fig|361041.3.peg.3296"/>
<dbReference type="OrthoDB" id="259025at2"/>
<reference evidence="7 8" key="1">
    <citation type="submission" date="2015-03" db="EMBL/GenBank/DDBJ databases">
        <authorList>
            <person name="Hassan Y.I."/>
            <person name="Lepp D."/>
            <person name="Zhou T."/>
        </authorList>
    </citation>
    <scope>NUCLEOTIDE SEQUENCE [LARGE SCALE GENOMIC DNA]</scope>
    <source>
        <strain evidence="7 8">GH2-10</strain>
    </source>
</reference>
<dbReference type="AlphaFoldDB" id="A0A0F5L0G2"/>
<comment type="subcellular location">
    <subcellularLocation>
        <location evidence="1">Cell membrane</location>
        <topology evidence="1">Multi-pass membrane protein</topology>
    </subcellularLocation>
</comment>
<dbReference type="RefSeq" id="WP_046144733.1">
    <property type="nucleotide sequence ID" value="NZ_LAJG01000048.1"/>
</dbReference>
<sequence length="249" mass="26974">MEPRFSFDMSYCGAPPSPADLMGRWNGDPVLLMGLVLVAGFGFFALRHADRGRQLAFAGAWTLAAALFVSPICALTVALFSARVSHHVALTMVVAPLLAFALPPEWARRWRLAPALALSTIALWAWHTPLAYASAFSHPAIYWLMQASLLSSFTWLWAGLLRSEAAMAAGLVALLSAIQMGFLGALLVFAPEPLYLPHLLTSEAFGLLPVDDQRMAGVIMWVPANLPLMAVLVWRLLGLVSLTPKAALR</sequence>
<keyword evidence="3 6" id="KW-0812">Transmembrane</keyword>
<dbReference type="Pfam" id="PF09678">
    <property type="entry name" value="Caa3_CtaG"/>
    <property type="match status" value="1"/>
</dbReference>
<evidence type="ECO:0000256" key="1">
    <source>
        <dbReference type="ARBA" id="ARBA00004651"/>
    </source>
</evidence>
<accession>A0A0F5L0G2</accession>
<feature type="transmembrane region" description="Helical" evidence="6">
    <location>
        <begin position="30"/>
        <end position="46"/>
    </location>
</feature>
<evidence type="ECO:0000256" key="4">
    <source>
        <dbReference type="ARBA" id="ARBA00022989"/>
    </source>
</evidence>